<dbReference type="Gene3D" id="3.40.50.300">
    <property type="entry name" value="P-loop containing nucleotide triphosphate hydrolases"/>
    <property type="match status" value="3"/>
</dbReference>
<dbReference type="EMBL" id="JACSQV010000014">
    <property type="protein sequence ID" value="MBD7919653.1"/>
    <property type="molecule type" value="Genomic_DNA"/>
</dbReference>
<dbReference type="NCBIfam" id="TIGR01447">
    <property type="entry name" value="recD"/>
    <property type="match status" value="1"/>
</dbReference>
<dbReference type="EC" id="5.6.2.3" evidence="11"/>
<evidence type="ECO:0000256" key="10">
    <source>
        <dbReference type="ARBA" id="ARBA00023235"/>
    </source>
</evidence>
<keyword evidence="4 11" id="KW-0378">Hydrolase</keyword>
<keyword evidence="3 11" id="KW-0227">DNA damage</keyword>
<comment type="catalytic activity">
    <reaction evidence="11">
        <text>ATP + H2O = ADP + phosphate + H(+)</text>
        <dbReference type="Rhea" id="RHEA:13065"/>
        <dbReference type="ChEBI" id="CHEBI:15377"/>
        <dbReference type="ChEBI" id="CHEBI:15378"/>
        <dbReference type="ChEBI" id="CHEBI:30616"/>
        <dbReference type="ChEBI" id="CHEBI:43474"/>
        <dbReference type="ChEBI" id="CHEBI:456216"/>
        <dbReference type="EC" id="5.6.2.3"/>
    </reaction>
</comment>
<dbReference type="RefSeq" id="WP_191784302.1">
    <property type="nucleotide sequence ID" value="NZ_JACSQV010000014.1"/>
</dbReference>
<dbReference type="InterPro" id="IPR027785">
    <property type="entry name" value="UvrD-like_helicase_C"/>
</dbReference>
<evidence type="ECO:0000259" key="13">
    <source>
        <dbReference type="Pfam" id="PF13538"/>
    </source>
</evidence>
<comment type="miscellaneous">
    <text evidence="11">In the RecBCD complex, RecB has a slow 3'-5' helicase, an exonuclease activity and loads RecA onto ssDNA, RecD has a fast 5'-3' helicase activity, while RecC stimulates the ATPase and processivity of the RecB helicase and contributes to recognition of the Chi site.</text>
</comment>
<dbReference type="InterPro" id="IPR006344">
    <property type="entry name" value="RecD"/>
</dbReference>
<evidence type="ECO:0000313" key="16">
    <source>
        <dbReference type="Proteomes" id="UP000604241"/>
    </source>
</evidence>
<evidence type="ECO:0000256" key="8">
    <source>
        <dbReference type="ARBA" id="ARBA00023125"/>
    </source>
</evidence>
<feature type="domain" description="UvrD-like helicase C-terminal" evidence="13">
    <location>
        <begin position="573"/>
        <end position="620"/>
    </location>
</feature>
<dbReference type="Pfam" id="PF13245">
    <property type="entry name" value="AAA_19"/>
    <property type="match status" value="1"/>
</dbReference>
<dbReference type="InterPro" id="IPR027417">
    <property type="entry name" value="P-loop_NTPase"/>
</dbReference>
<keyword evidence="8 11" id="KW-0238">DNA-binding</keyword>
<comment type="function">
    <text evidence="11">A helicase/nuclease that prepares dsDNA breaks (DSB) for recombinational DNA repair. Binds to DSBs and unwinds DNA via a highly rapid and processive ATP-dependent bidirectional helicase activity. Unwinds dsDNA until it encounters a Chi (crossover hotspot instigator) sequence from the 3' direction. Cuts ssDNA a few nucleotides 3' to the Chi site. The properties and activities of the enzyme are changed at Chi. The Chi-altered holoenzyme produces a long 3'-ssDNA overhang and facilitates RecA-binding to the ssDNA for homologous DNA recombination and repair. Holoenzyme degrades any linearized DNA that is unable to undergo homologous recombination. In the holoenzyme this subunit has ssDNA-dependent ATPase and 5'-3' helicase activity. When added to pre-assembled RecBC greatly stimulates nuclease activity and augments holoenzyme processivity. Negatively regulates the RecA-loading ability of RecBCD.</text>
</comment>
<dbReference type="SUPFAM" id="SSF52540">
    <property type="entry name" value="P-loop containing nucleoside triphosphate hydrolases"/>
    <property type="match status" value="1"/>
</dbReference>
<keyword evidence="2 11" id="KW-0547">Nucleotide-binding</keyword>
<keyword evidence="1 11" id="KW-0540">Nuclease</keyword>
<dbReference type="Proteomes" id="UP000604241">
    <property type="component" value="Unassembled WGS sequence"/>
</dbReference>
<keyword evidence="16" id="KW-1185">Reference proteome</keyword>
<dbReference type="Pfam" id="PF21185">
    <property type="entry name" value="RecD_N"/>
    <property type="match status" value="1"/>
</dbReference>
<evidence type="ECO:0000256" key="11">
    <source>
        <dbReference type="HAMAP-Rule" id="MF_01487"/>
    </source>
</evidence>
<dbReference type="InterPro" id="IPR050534">
    <property type="entry name" value="Coronavir_polyprotein_1ab"/>
</dbReference>
<comment type="caution">
    <text evidence="15">The sequence shown here is derived from an EMBL/GenBank/DDBJ whole genome shotgun (WGS) entry which is preliminary data.</text>
</comment>
<dbReference type="Pfam" id="PF13538">
    <property type="entry name" value="UvrD_C_2"/>
    <property type="match status" value="1"/>
</dbReference>
<comment type="subunit">
    <text evidence="11">Heterotrimer of RecB, RecC and RecD. All subunits contribute to DNA-binding.</text>
</comment>
<dbReference type="InterPro" id="IPR041851">
    <property type="entry name" value="RecD_N_sf"/>
</dbReference>
<dbReference type="InterPro" id="IPR049550">
    <property type="entry name" value="RecD_N"/>
</dbReference>
<proteinExistence type="inferred from homology"/>
<evidence type="ECO:0000256" key="7">
    <source>
        <dbReference type="ARBA" id="ARBA00022840"/>
    </source>
</evidence>
<dbReference type="HAMAP" id="MF_01487">
    <property type="entry name" value="RecD"/>
    <property type="match status" value="1"/>
</dbReference>
<feature type="domain" description="RecBCD enzyme subunit RecD N-terminal" evidence="14">
    <location>
        <begin position="39"/>
        <end position="146"/>
    </location>
</feature>
<evidence type="ECO:0000256" key="6">
    <source>
        <dbReference type="ARBA" id="ARBA00022839"/>
    </source>
</evidence>
<evidence type="ECO:0000256" key="12">
    <source>
        <dbReference type="SAM" id="MobiDB-lite"/>
    </source>
</evidence>
<evidence type="ECO:0000256" key="9">
    <source>
        <dbReference type="ARBA" id="ARBA00023204"/>
    </source>
</evidence>
<feature type="region of interest" description="Disordered" evidence="12">
    <location>
        <begin position="1"/>
        <end position="24"/>
    </location>
</feature>
<keyword evidence="10 11" id="KW-0413">Isomerase</keyword>
<reference evidence="15 16" key="1">
    <citation type="submission" date="2020-08" db="EMBL/GenBank/DDBJ databases">
        <title>A Genomic Blueprint of the Chicken Gut Microbiome.</title>
        <authorList>
            <person name="Gilroy R."/>
            <person name="Ravi A."/>
            <person name="Getino M."/>
            <person name="Pursley I."/>
            <person name="Horton D.L."/>
            <person name="Alikhan N.-F."/>
            <person name="Baker D."/>
            <person name="Gharbi K."/>
            <person name="Hall N."/>
            <person name="Watson M."/>
            <person name="Adriaenssens E.M."/>
            <person name="Foster-Nyarko E."/>
            <person name="Jarju S."/>
            <person name="Secka A."/>
            <person name="Antonio M."/>
            <person name="Oren A."/>
            <person name="Chaudhuri R."/>
            <person name="La Ragione R.M."/>
            <person name="Hildebrand F."/>
            <person name="Pallen M.J."/>
        </authorList>
    </citation>
    <scope>NUCLEOTIDE SEQUENCE [LARGE SCALE GENOMIC DNA]</scope>
    <source>
        <strain evidence="15 16">Sa3CUA2</strain>
    </source>
</reference>
<evidence type="ECO:0000256" key="4">
    <source>
        <dbReference type="ARBA" id="ARBA00022801"/>
    </source>
</evidence>
<evidence type="ECO:0000256" key="2">
    <source>
        <dbReference type="ARBA" id="ARBA00022741"/>
    </source>
</evidence>
<dbReference type="CDD" id="cd18809">
    <property type="entry name" value="SF1_C_RecD"/>
    <property type="match status" value="1"/>
</dbReference>
<accession>A0ABR8QGU5</accession>
<comment type="similarity">
    <text evidence="11">Belongs to the RecD family.</text>
</comment>
<feature type="binding site" evidence="11">
    <location>
        <begin position="209"/>
        <end position="216"/>
    </location>
    <ligand>
        <name>ATP</name>
        <dbReference type="ChEBI" id="CHEBI:30616"/>
    </ligand>
</feature>
<dbReference type="PANTHER" id="PTHR43788">
    <property type="entry name" value="DNA2/NAM7 HELICASE FAMILY MEMBER"/>
    <property type="match status" value="1"/>
</dbReference>
<dbReference type="GO" id="GO:0008854">
    <property type="term" value="F:exodeoxyribonuclease V activity"/>
    <property type="evidence" value="ECO:0007669"/>
    <property type="project" value="UniProtKB-EC"/>
</dbReference>
<gene>
    <name evidence="11 15" type="primary">recD</name>
    <name evidence="15" type="ORF">H9657_15390</name>
</gene>
<evidence type="ECO:0000259" key="14">
    <source>
        <dbReference type="Pfam" id="PF21185"/>
    </source>
</evidence>
<dbReference type="CDD" id="cd17933">
    <property type="entry name" value="DEXSc_RecD-like"/>
    <property type="match status" value="1"/>
</dbReference>
<sequence length="644" mass="67962">MRADRAAAGDRAGSAADVDLGDPRRPWRAEPLLATFAAAGVLTSADVRVAERLGVLTGEDDATVHLAAALAVRAVRSGSVCVDLADAPTLAAEGSPDDPDAPLPDVPLPWPDLDAWTAAVRRSALVADGVDGPADRPVRWVDGRVYLDRYWRDEQVVRRDIDARLASLLDVDDDALRTAVHARFDRPQDARQRLAAATATLSRLTVLTGGPGTGKTTTVARLVAVLRDVAGPDLRVALAAPTGKAAARLQEAVNAELDRMVERTGDAAVPLNARPLTASTIHRLLGWRPSSTRFAHDRTHRLPHDVVVLDEASMVSLPLLARVLDALRPDARLVLVGDPDQLASVEVGAVLGDLVARPVRPGPLPGRLATVLPADVPDAAADTRDAAALHGGVVRLVVPHRFGHELGALADAVRRGDADATLDLLRAGGAHARLIEPAGDVPQDDEVPGLRLDIEATGARIAASARAGDAAGALEALGTHRLLLAHRRGPAGVARWASLAQRWVEHTSGELHPGPWRVGRPLLVTTNDRTTGLSNGDTGVVVADGEGGVVAAFGEPRAPRLVRPHRLPAVETVHAMTVHRAQGSQFAFVTVVLPPASSPLLTRELLYTAITRAREHVRVVGSADAVRAAVERPVRRASGLRFPR</sequence>
<protein>
    <recommendedName>
        <fullName evidence="11">RecBCD enzyme subunit RecD</fullName>
        <ecNumber evidence="11">5.6.2.3</ecNumber>
    </recommendedName>
    <alternativeName>
        <fullName evidence="11">DNA 5'-3' helicase subunit RecD</fullName>
    </alternativeName>
    <alternativeName>
        <fullName evidence="11">Exonuclease V subunit RecD</fullName>
        <shortName evidence="11">ExoV subunit RecD</shortName>
    </alternativeName>
    <alternativeName>
        <fullName evidence="11">Helicase/nuclease RecBCD subunit RecD</fullName>
    </alternativeName>
</protein>
<evidence type="ECO:0000256" key="3">
    <source>
        <dbReference type="ARBA" id="ARBA00022763"/>
    </source>
</evidence>
<keyword evidence="5 11" id="KW-0347">Helicase</keyword>
<dbReference type="PANTHER" id="PTHR43788:SF6">
    <property type="entry name" value="DNA HELICASE B"/>
    <property type="match status" value="1"/>
</dbReference>
<keyword evidence="6 11" id="KW-0269">Exonuclease</keyword>
<evidence type="ECO:0000256" key="5">
    <source>
        <dbReference type="ARBA" id="ARBA00022806"/>
    </source>
</evidence>
<organism evidence="15 16">
    <name type="scientific">Cellulomonas avistercoris</name>
    <dbReference type="NCBI Taxonomy" id="2762242"/>
    <lineage>
        <taxon>Bacteria</taxon>
        <taxon>Bacillati</taxon>
        <taxon>Actinomycetota</taxon>
        <taxon>Actinomycetes</taxon>
        <taxon>Micrococcales</taxon>
        <taxon>Cellulomonadaceae</taxon>
        <taxon>Cellulomonas</taxon>
    </lineage>
</organism>
<dbReference type="Gene3D" id="1.10.10.1020">
    <property type="entry name" value="RecBCD complex, subunit RecD, N-terminal domain"/>
    <property type="match status" value="1"/>
</dbReference>
<evidence type="ECO:0000313" key="15">
    <source>
        <dbReference type="EMBL" id="MBD7919653.1"/>
    </source>
</evidence>
<keyword evidence="7 11" id="KW-0067">ATP-binding</keyword>
<name>A0ABR8QGU5_9CELL</name>
<evidence type="ECO:0000256" key="1">
    <source>
        <dbReference type="ARBA" id="ARBA00022722"/>
    </source>
</evidence>
<keyword evidence="9 11" id="KW-0234">DNA repair</keyword>